<keyword evidence="3 5" id="KW-1133">Transmembrane helix</keyword>
<dbReference type="PANTHER" id="PTHR12714:SF9">
    <property type="entry name" value="PROTEIN-S-ISOPRENYLCYSTEINE O-METHYLTRANSFERASE"/>
    <property type="match status" value="1"/>
</dbReference>
<feature type="transmembrane region" description="Helical" evidence="5">
    <location>
        <begin position="87"/>
        <end position="106"/>
    </location>
</feature>
<dbReference type="InterPro" id="IPR007318">
    <property type="entry name" value="Phopholipid_MeTrfase"/>
</dbReference>
<dbReference type="Gene3D" id="1.20.120.1630">
    <property type="match status" value="1"/>
</dbReference>
<name>A0ABT1FVM7_9BACT</name>
<dbReference type="EMBL" id="JAMZEL010000015">
    <property type="protein sequence ID" value="MCP1385825.1"/>
    <property type="molecule type" value="Genomic_DNA"/>
</dbReference>
<dbReference type="Pfam" id="PF04191">
    <property type="entry name" value="PEMT"/>
    <property type="match status" value="1"/>
</dbReference>
<dbReference type="Proteomes" id="UP001204772">
    <property type="component" value="Unassembled WGS sequence"/>
</dbReference>
<keyword evidence="4 5" id="KW-0472">Membrane</keyword>
<evidence type="ECO:0000256" key="3">
    <source>
        <dbReference type="ARBA" id="ARBA00022989"/>
    </source>
</evidence>
<comment type="caution">
    <text evidence="6">The sequence shown here is derived from an EMBL/GenBank/DDBJ whole genome shotgun (WGS) entry which is preliminary data.</text>
</comment>
<comment type="subcellular location">
    <subcellularLocation>
        <location evidence="1">Endomembrane system</location>
        <topology evidence="1">Multi-pass membrane protein</topology>
    </subcellularLocation>
</comment>
<evidence type="ECO:0000313" key="7">
    <source>
        <dbReference type="Proteomes" id="UP001204772"/>
    </source>
</evidence>
<proteinExistence type="predicted"/>
<evidence type="ECO:0000256" key="4">
    <source>
        <dbReference type="ARBA" id="ARBA00023136"/>
    </source>
</evidence>
<keyword evidence="7" id="KW-1185">Reference proteome</keyword>
<sequence>MDAFLQFYIPIFYIVYILIAFALPTYRVWKTTGINPITFSKSDNAHDYIGGVFKVLLLAVFIEIGIQCFFPAIMHNYLLPMNYLNNPIFRVIGLVIIHLSCIWTIIAQYQMNKSWRIGIDEQNKTELVSTGIFAYSRNPIFLGMLITLTGLFFISPNGLSFCILIVSFVILQIQVRLEEDFLIKIHGDIYRAYKKSTRRWL</sequence>
<evidence type="ECO:0000256" key="5">
    <source>
        <dbReference type="SAM" id="Phobius"/>
    </source>
</evidence>
<evidence type="ECO:0000256" key="1">
    <source>
        <dbReference type="ARBA" id="ARBA00004127"/>
    </source>
</evidence>
<reference evidence="6 7" key="1">
    <citation type="submission" date="2022-06" db="EMBL/GenBank/DDBJ databases">
        <title>Runella sp. S5 genome sequencing.</title>
        <authorList>
            <person name="Park S."/>
        </authorList>
    </citation>
    <scope>NUCLEOTIDE SEQUENCE [LARGE SCALE GENOMIC DNA]</scope>
    <source>
        <strain evidence="6 7">S5</strain>
    </source>
</reference>
<feature type="transmembrane region" description="Helical" evidence="5">
    <location>
        <begin position="140"/>
        <end position="171"/>
    </location>
</feature>
<dbReference type="PANTHER" id="PTHR12714">
    <property type="entry name" value="PROTEIN-S ISOPRENYLCYSTEINE O-METHYLTRANSFERASE"/>
    <property type="match status" value="1"/>
</dbReference>
<organism evidence="6 7">
    <name type="scientific">Runella salmonicolor</name>
    <dbReference type="NCBI Taxonomy" id="2950278"/>
    <lineage>
        <taxon>Bacteria</taxon>
        <taxon>Pseudomonadati</taxon>
        <taxon>Bacteroidota</taxon>
        <taxon>Cytophagia</taxon>
        <taxon>Cytophagales</taxon>
        <taxon>Spirosomataceae</taxon>
        <taxon>Runella</taxon>
    </lineage>
</organism>
<accession>A0ABT1FVM7</accession>
<evidence type="ECO:0000256" key="2">
    <source>
        <dbReference type="ARBA" id="ARBA00022692"/>
    </source>
</evidence>
<feature type="transmembrane region" description="Helical" evidence="5">
    <location>
        <begin position="49"/>
        <end position="75"/>
    </location>
</feature>
<feature type="transmembrane region" description="Helical" evidence="5">
    <location>
        <begin position="7"/>
        <end position="29"/>
    </location>
</feature>
<keyword evidence="2 5" id="KW-0812">Transmembrane</keyword>
<gene>
    <name evidence="6" type="ORF">NCI00_25525</name>
</gene>
<evidence type="ECO:0000313" key="6">
    <source>
        <dbReference type="EMBL" id="MCP1385825.1"/>
    </source>
</evidence>
<dbReference type="RefSeq" id="WP_253532382.1">
    <property type="nucleotide sequence ID" value="NZ_JAMZEL010000015.1"/>
</dbReference>
<protein>
    <submittedName>
        <fullName evidence="6">Isoprenylcysteine carboxylmethyltransferase family protein</fullName>
    </submittedName>
</protein>